<keyword evidence="11" id="KW-1185">Reference proteome</keyword>
<evidence type="ECO:0000256" key="7">
    <source>
        <dbReference type="PIRSR" id="PIRSR600997-1"/>
    </source>
</evidence>
<dbReference type="GO" id="GO:0005886">
    <property type="term" value="C:plasma membrane"/>
    <property type="evidence" value="ECO:0007669"/>
    <property type="project" value="TreeGrafter"/>
</dbReference>
<reference evidence="12" key="1">
    <citation type="submission" date="2016-06" db="UniProtKB">
        <authorList>
            <consortium name="WormBaseParasite"/>
        </authorList>
    </citation>
    <scope>IDENTIFICATION</scope>
</reference>
<dbReference type="InterPro" id="IPR000997">
    <property type="entry name" value="Cholinesterase"/>
</dbReference>
<evidence type="ECO:0000313" key="11">
    <source>
        <dbReference type="Proteomes" id="UP000270296"/>
    </source>
</evidence>
<feature type="active site" description="Charge relay system" evidence="7">
    <location>
        <position position="344"/>
    </location>
</feature>
<dbReference type="PANTHER" id="PTHR43918:SF4">
    <property type="entry name" value="CARBOXYLIC ESTER HYDROLASE"/>
    <property type="match status" value="1"/>
</dbReference>
<comment type="catalytic activity">
    <reaction evidence="6">
        <text>acetylcholine + H2O = choline + acetate + H(+)</text>
        <dbReference type="Rhea" id="RHEA:17561"/>
        <dbReference type="ChEBI" id="CHEBI:15354"/>
        <dbReference type="ChEBI" id="CHEBI:15355"/>
        <dbReference type="ChEBI" id="CHEBI:15377"/>
        <dbReference type="ChEBI" id="CHEBI:15378"/>
        <dbReference type="ChEBI" id="CHEBI:30089"/>
        <dbReference type="EC" id="3.1.1.7"/>
    </reaction>
</comment>
<dbReference type="AlphaFoldDB" id="A0A183ICI3"/>
<feature type="chain" id="PRO_5043073793" description="Carboxylic ester hydrolase" evidence="8">
    <location>
        <begin position="21"/>
        <end position="499"/>
    </location>
</feature>
<evidence type="ECO:0000256" key="4">
    <source>
        <dbReference type="ARBA" id="ARBA00022867"/>
    </source>
</evidence>
<name>A0A183ICI3_9BILA</name>
<evidence type="ECO:0000313" key="12">
    <source>
        <dbReference type="WBParaSite" id="SBAD_0000138401-mRNA-1"/>
    </source>
</evidence>
<gene>
    <name evidence="10" type="ORF">SBAD_LOCUS1327</name>
</gene>
<dbReference type="SUPFAM" id="SSF53474">
    <property type="entry name" value="alpha/beta-Hydrolases"/>
    <property type="match status" value="1"/>
</dbReference>
<evidence type="ECO:0000313" key="10">
    <source>
        <dbReference type="EMBL" id="VDO94002.1"/>
    </source>
</evidence>
<dbReference type="ESTHER" id="9bila-a0a183ici3">
    <property type="family name" value="ACHE"/>
</dbReference>
<dbReference type="FunFam" id="3.40.50.1820:FF:000029">
    <property type="entry name" value="Acetylcholinesterase"/>
    <property type="match status" value="1"/>
</dbReference>
<sequence length="499" mass="55853">MKTTCMGIFCCAILPHILEALPHIDVRTNSGLVRGLLSNVRGTEVASFLGVPYARSPEGELRFRPPQKIDPWSGVKEVTQLATACHQTKDTAFPGFRGAEMWNPNTAMSENCLQMNIWVPNGVRNATVMVWFYGGGFFYGSPSLEIYDGRAIASEGKVIVININYRVASFGFLFLDDVEAPGNMGLLDQRLALEWIQENIVFFGGNPESVCLFGESAGGASIFAHVLADSSRRLFKSIVIQSAALDNPWAMDDPSRAKAKSEQFVSLLNCSRPSAAEAVHCLRDKSPEQLNDALTKITVGFMEFPLVIVSQDRGGFFSNDALTALRNRSYDSRLNAMIGVNKDEFSFWSLYYLPKYFRRDEEVPMNEDGFAECIDLALASMPLVMRNGIVHQYLGRNCNSSSRFYRDTILNLLGDYFFTCDALWVADELSAVATNNVYLYQFSQHISTNPWPKWGGVMHGYEIEFVFGLPLLFPDNYTKEEAEFSEKIIYAWTSFAKNG</sequence>
<dbReference type="Gene3D" id="3.40.50.1820">
    <property type="entry name" value="alpha/beta hydrolase"/>
    <property type="match status" value="1"/>
</dbReference>
<dbReference type="EMBL" id="UZAM01006790">
    <property type="protein sequence ID" value="VDO94002.1"/>
    <property type="molecule type" value="Genomic_DNA"/>
</dbReference>
<dbReference type="InterPro" id="IPR029058">
    <property type="entry name" value="AB_hydrolase_fold"/>
</dbReference>
<dbReference type="PRINTS" id="PR00878">
    <property type="entry name" value="CHOLNESTRASE"/>
</dbReference>
<keyword evidence="5" id="KW-1015">Disulfide bond</keyword>
<dbReference type="OrthoDB" id="19653at2759"/>
<dbReference type="PANTHER" id="PTHR43918">
    <property type="entry name" value="ACETYLCHOLINESTERASE"/>
    <property type="match status" value="1"/>
</dbReference>
<dbReference type="InterPro" id="IPR019826">
    <property type="entry name" value="Carboxylesterase_B_AS"/>
</dbReference>
<proteinExistence type="inferred from homology"/>
<evidence type="ECO:0000256" key="5">
    <source>
        <dbReference type="ARBA" id="ARBA00023157"/>
    </source>
</evidence>
<keyword evidence="3 8" id="KW-0378">Hydrolase</keyword>
<dbReference type="Pfam" id="PF00135">
    <property type="entry name" value="COesterase"/>
    <property type="match status" value="1"/>
</dbReference>
<dbReference type="InterPro" id="IPR050654">
    <property type="entry name" value="AChE-related_enzymes"/>
</dbReference>
<dbReference type="GO" id="GO:0003990">
    <property type="term" value="F:acetylcholinesterase activity"/>
    <property type="evidence" value="ECO:0007669"/>
    <property type="project" value="UniProtKB-EC"/>
</dbReference>
<dbReference type="WBParaSite" id="SBAD_0000138401-mRNA-1">
    <property type="protein sequence ID" value="SBAD_0000138401-mRNA-1"/>
    <property type="gene ID" value="SBAD_0000138401"/>
</dbReference>
<reference evidence="10 11" key="2">
    <citation type="submission" date="2018-11" db="EMBL/GenBank/DDBJ databases">
        <authorList>
            <consortium name="Pathogen Informatics"/>
        </authorList>
    </citation>
    <scope>NUCLEOTIDE SEQUENCE [LARGE SCALE GENOMIC DNA]</scope>
</reference>
<organism evidence="12">
    <name type="scientific">Soboliphyme baturini</name>
    <dbReference type="NCBI Taxonomy" id="241478"/>
    <lineage>
        <taxon>Eukaryota</taxon>
        <taxon>Metazoa</taxon>
        <taxon>Ecdysozoa</taxon>
        <taxon>Nematoda</taxon>
        <taxon>Enoplea</taxon>
        <taxon>Dorylaimia</taxon>
        <taxon>Dioctophymatida</taxon>
        <taxon>Dioctophymatoidea</taxon>
        <taxon>Soboliphymatidae</taxon>
        <taxon>Soboliphyme</taxon>
    </lineage>
</organism>
<dbReference type="GO" id="GO:0006581">
    <property type="term" value="P:acetylcholine catabolic process"/>
    <property type="evidence" value="ECO:0007669"/>
    <property type="project" value="TreeGrafter"/>
</dbReference>
<dbReference type="PROSITE" id="PS00122">
    <property type="entry name" value="CARBOXYLESTERASE_B_1"/>
    <property type="match status" value="1"/>
</dbReference>
<evidence type="ECO:0000256" key="2">
    <source>
        <dbReference type="ARBA" id="ARBA00022487"/>
    </source>
</evidence>
<dbReference type="Proteomes" id="UP000270296">
    <property type="component" value="Unassembled WGS sequence"/>
</dbReference>
<dbReference type="EC" id="3.1.1.-" evidence="8"/>
<evidence type="ECO:0000259" key="9">
    <source>
        <dbReference type="Pfam" id="PF00135"/>
    </source>
</evidence>
<dbReference type="InterPro" id="IPR002018">
    <property type="entry name" value="CarbesteraseB"/>
</dbReference>
<accession>A0A183ICI3</accession>
<keyword evidence="4" id="KW-0531">Neurotransmitter degradation</keyword>
<dbReference type="GO" id="GO:0005615">
    <property type="term" value="C:extracellular space"/>
    <property type="evidence" value="ECO:0007669"/>
    <property type="project" value="TreeGrafter"/>
</dbReference>
<feature type="active site" description="Acyl-ester intermediate" evidence="7">
    <location>
        <position position="216"/>
    </location>
</feature>
<feature type="domain" description="Carboxylesterase type B" evidence="9">
    <location>
        <begin position="26"/>
        <end position="499"/>
    </location>
</feature>
<feature type="signal peptide" evidence="8">
    <location>
        <begin position="1"/>
        <end position="20"/>
    </location>
</feature>
<comment type="similarity">
    <text evidence="1 8">Belongs to the type-B carboxylesterase/lipase family.</text>
</comment>
<keyword evidence="2" id="KW-0719">Serine esterase</keyword>
<feature type="active site" description="Charge relay system" evidence="7">
    <location>
        <position position="459"/>
    </location>
</feature>
<evidence type="ECO:0000256" key="1">
    <source>
        <dbReference type="ARBA" id="ARBA00005964"/>
    </source>
</evidence>
<evidence type="ECO:0000256" key="3">
    <source>
        <dbReference type="ARBA" id="ARBA00022801"/>
    </source>
</evidence>
<dbReference type="GO" id="GO:0019695">
    <property type="term" value="P:choline metabolic process"/>
    <property type="evidence" value="ECO:0007669"/>
    <property type="project" value="TreeGrafter"/>
</dbReference>
<protein>
    <recommendedName>
        <fullName evidence="8">Carboxylic ester hydrolase</fullName>
        <ecNumber evidence="8">3.1.1.-</ecNumber>
    </recommendedName>
</protein>
<keyword evidence="8" id="KW-0732">Signal</keyword>
<evidence type="ECO:0000256" key="8">
    <source>
        <dbReference type="RuleBase" id="RU361235"/>
    </source>
</evidence>
<evidence type="ECO:0000256" key="6">
    <source>
        <dbReference type="ARBA" id="ARBA00048484"/>
    </source>
</evidence>